<gene>
    <name evidence="1" type="ORF">LCGC14_2287640</name>
</gene>
<organism evidence="1">
    <name type="scientific">marine sediment metagenome</name>
    <dbReference type="NCBI Taxonomy" id="412755"/>
    <lineage>
        <taxon>unclassified sequences</taxon>
        <taxon>metagenomes</taxon>
        <taxon>ecological metagenomes</taxon>
    </lineage>
</organism>
<sequence>MRAEQEIKDELKVFETKLADMELCKHSQERSIKDLKLRIEVIKWTLKGEQDE</sequence>
<dbReference type="EMBL" id="LAZR01031972">
    <property type="protein sequence ID" value="KKL52224.1"/>
    <property type="molecule type" value="Genomic_DNA"/>
</dbReference>
<name>A0A0F9CSP1_9ZZZZ</name>
<evidence type="ECO:0000313" key="1">
    <source>
        <dbReference type="EMBL" id="KKL52224.1"/>
    </source>
</evidence>
<dbReference type="AlphaFoldDB" id="A0A0F9CSP1"/>
<accession>A0A0F9CSP1</accession>
<comment type="caution">
    <text evidence="1">The sequence shown here is derived from an EMBL/GenBank/DDBJ whole genome shotgun (WGS) entry which is preliminary data.</text>
</comment>
<protein>
    <submittedName>
        <fullName evidence="1">Uncharacterized protein</fullName>
    </submittedName>
</protein>
<proteinExistence type="predicted"/>
<reference evidence="1" key="1">
    <citation type="journal article" date="2015" name="Nature">
        <title>Complex archaea that bridge the gap between prokaryotes and eukaryotes.</title>
        <authorList>
            <person name="Spang A."/>
            <person name="Saw J.H."/>
            <person name="Jorgensen S.L."/>
            <person name="Zaremba-Niedzwiedzka K."/>
            <person name="Martijn J."/>
            <person name="Lind A.E."/>
            <person name="van Eijk R."/>
            <person name="Schleper C."/>
            <person name="Guy L."/>
            <person name="Ettema T.J."/>
        </authorList>
    </citation>
    <scope>NUCLEOTIDE SEQUENCE</scope>
</reference>